<keyword evidence="1" id="KW-0962">Peroxisome biogenesis</keyword>
<dbReference type="OrthoDB" id="411017at2759"/>
<evidence type="ECO:0000256" key="5">
    <source>
        <dbReference type="SAM" id="MobiDB-lite"/>
    </source>
</evidence>
<comment type="subcellular location">
    <subcellularLocation>
        <location evidence="4">Peroxisome membrane</location>
    </subcellularLocation>
</comment>
<evidence type="ECO:0000256" key="4">
    <source>
        <dbReference type="ARBA" id="ARBA00046271"/>
    </source>
</evidence>
<evidence type="ECO:0000256" key="1">
    <source>
        <dbReference type="ARBA" id="ARBA00022593"/>
    </source>
</evidence>
<keyword evidence="2" id="KW-0472">Membrane</keyword>
<feature type="compositionally biased region" description="Polar residues" evidence="5">
    <location>
        <begin position="37"/>
        <end position="61"/>
    </location>
</feature>
<evidence type="ECO:0000313" key="7">
    <source>
        <dbReference type="Proteomes" id="UP000007148"/>
    </source>
</evidence>
<organism evidence="6 7">
    <name type="scientific">Serendipita indica (strain DSM 11827)</name>
    <name type="common">Root endophyte fungus</name>
    <name type="synonym">Piriformospora indica</name>
    <dbReference type="NCBI Taxonomy" id="1109443"/>
    <lineage>
        <taxon>Eukaryota</taxon>
        <taxon>Fungi</taxon>
        <taxon>Dikarya</taxon>
        <taxon>Basidiomycota</taxon>
        <taxon>Agaricomycotina</taxon>
        <taxon>Agaricomycetes</taxon>
        <taxon>Sebacinales</taxon>
        <taxon>Serendipitaceae</taxon>
        <taxon>Serendipita</taxon>
    </lineage>
</organism>
<keyword evidence="7" id="KW-1185">Reference proteome</keyword>
<dbReference type="EMBL" id="CAFZ01000011">
    <property type="protein sequence ID" value="CCA67275.1"/>
    <property type="molecule type" value="Genomic_DNA"/>
</dbReference>
<sequence length="379" mass="42311">MSSISVVQHPFGAPTADRDSPYSFPYSPADYSHQEDSASATFTLNPASTRPPSMSGSVNLRTRTPKTSIVGSNFDRPKSVHDATNFGEFTVHEKEPLETHEETVAPAAKSVRAIEIWREMFLTSNGRDKALKLIQYSIRVYLLFHVRSSKYLRRQPQKPWEADMIAGLQKGYSGLSLSRKCMIMFNWLSPLATVSAPESLPSKGEKARPQPLLRKILHSPPPVLLDLLCGISDDLATFYKLGLVPRRIGQRAERLADLCWFAGTLVDLVEVGVELSVIGGAISEIEGRLYNESMTIASATTTSGQATDEKELVKLRRQQYWSKVQRMKLLMDLIFVSYDVFYIKKYSDIAKSFTGLASAVLSSMKLYDKHHGTLSRSPI</sequence>
<keyword evidence="3" id="KW-0576">Peroxisome</keyword>
<feature type="region of interest" description="Disordered" evidence="5">
    <location>
        <begin position="1"/>
        <end position="61"/>
    </location>
</feature>
<evidence type="ECO:0000256" key="3">
    <source>
        <dbReference type="ARBA" id="ARBA00023140"/>
    </source>
</evidence>
<dbReference type="AlphaFoldDB" id="G4T7I5"/>
<dbReference type="InParanoid" id="G4T7I5"/>
<dbReference type="GO" id="GO:0005778">
    <property type="term" value="C:peroxisomal membrane"/>
    <property type="evidence" value="ECO:0007669"/>
    <property type="project" value="UniProtKB-SubCell"/>
</dbReference>
<dbReference type="Proteomes" id="UP000007148">
    <property type="component" value="Unassembled WGS sequence"/>
</dbReference>
<comment type="caution">
    <text evidence="6">The sequence shown here is derived from an EMBL/GenBank/DDBJ whole genome shotgun (WGS) entry which is preliminary data.</text>
</comment>
<dbReference type="HOGENOM" id="CLU_059609_0_0_1"/>
<dbReference type="OMA" id="YSIRVYL"/>
<dbReference type="PANTHER" id="PTHR12652">
    <property type="entry name" value="PEROXISOMAL BIOGENESIS FACTOR 11"/>
    <property type="match status" value="1"/>
</dbReference>
<name>G4T7I5_SERID</name>
<proteinExistence type="predicted"/>
<accession>G4T7I5</accession>
<gene>
    <name evidence="6" type="ORF">PIIN_01108</name>
</gene>
<dbReference type="InterPro" id="IPR008733">
    <property type="entry name" value="PEX11"/>
</dbReference>
<dbReference type="STRING" id="1109443.G4T7I5"/>
<dbReference type="eggNOG" id="ENOG502S6SD">
    <property type="taxonomic scope" value="Eukaryota"/>
</dbReference>
<dbReference type="Pfam" id="PF05648">
    <property type="entry name" value="PEX11"/>
    <property type="match status" value="1"/>
</dbReference>
<dbReference type="PANTHER" id="PTHR12652:SF19">
    <property type="entry name" value="PEROXISOMAL BIOGENESIS FACTOR 11"/>
    <property type="match status" value="1"/>
</dbReference>
<reference evidence="6 7" key="1">
    <citation type="journal article" date="2011" name="PLoS Pathog.">
        <title>Endophytic Life Strategies Decoded by Genome and Transcriptome Analyses of the Mutualistic Root Symbiont Piriformospora indica.</title>
        <authorList>
            <person name="Zuccaro A."/>
            <person name="Lahrmann U."/>
            <person name="Guldener U."/>
            <person name="Langen G."/>
            <person name="Pfiffi S."/>
            <person name="Biedenkopf D."/>
            <person name="Wong P."/>
            <person name="Samans B."/>
            <person name="Grimm C."/>
            <person name="Basiewicz M."/>
            <person name="Murat C."/>
            <person name="Martin F."/>
            <person name="Kogel K.H."/>
        </authorList>
    </citation>
    <scope>NUCLEOTIDE SEQUENCE [LARGE SCALE GENOMIC DNA]</scope>
    <source>
        <strain evidence="6 7">DSM 11827</strain>
    </source>
</reference>
<protein>
    <submittedName>
        <fullName evidence="6">Uncharacterized protein</fullName>
    </submittedName>
</protein>
<dbReference type="GO" id="GO:0016559">
    <property type="term" value="P:peroxisome fission"/>
    <property type="evidence" value="ECO:0007669"/>
    <property type="project" value="InterPro"/>
</dbReference>
<evidence type="ECO:0000313" key="6">
    <source>
        <dbReference type="EMBL" id="CCA67275.1"/>
    </source>
</evidence>
<evidence type="ECO:0000256" key="2">
    <source>
        <dbReference type="ARBA" id="ARBA00023136"/>
    </source>
</evidence>